<comment type="similarity">
    <text evidence="1 7">Belongs to the HAM1 NTPase family.</text>
</comment>
<reference evidence="9" key="1">
    <citation type="journal article" date="2019" name="Int. J. Syst. Evol. Microbiol.">
        <title>The Global Catalogue of Microorganisms (GCM) 10K type strain sequencing project: providing services to taxonomists for standard genome sequencing and annotation.</title>
        <authorList>
            <consortium name="The Broad Institute Genomics Platform"/>
            <consortium name="The Broad Institute Genome Sequencing Center for Infectious Disease"/>
            <person name="Wu L."/>
            <person name="Ma J."/>
        </authorList>
    </citation>
    <scope>NUCLEOTIDE SEQUENCE [LARGE SCALE GENOMIC DNA]</scope>
    <source>
        <strain evidence="9">JCM 17983</strain>
    </source>
</reference>
<comment type="caution">
    <text evidence="8">The sequence shown here is derived from an EMBL/GenBank/DDBJ whole genome shotgun (WGS) entry which is preliminary data.</text>
</comment>
<feature type="binding site" evidence="7">
    <location>
        <begin position="193"/>
        <end position="194"/>
    </location>
    <ligand>
        <name>substrate</name>
    </ligand>
</feature>
<dbReference type="PANTHER" id="PTHR11067">
    <property type="entry name" value="INOSINE TRIPHOSPHATE PYROPHOSPHATASE/HAM1 PROTEIN"/>
    <property type="match status" value="1"/>
</dbReference>
<evidence type="ECO:0000313" key="9">
    <source>
        <dbReference type="Proteomes" id="UP001500457"/>
    </source>
</evidence>
<dbReference type="CDD" id="cd00515">
    <property type="entry name" value="HAM1"/>
    <property type="match status" value="1"/>
</dbReference>
<dbReference type="EMBL" id="BAABHQ010000014">
    <property type="protein sequence ID" value="GAA4886488.1"/>
    <property type="molecule type" value="Genomic_DNA"/>
</dbReference>
<keyword evidence="6 7" id="KW-0546">Nucleotide metabolism</keyword>
<organism evidence="8 9">
    <name type="scientific">Actinomycetospora straminea</name>
    <dbReference type="NCBI Taxonomy" id="663607"/>
    <lineage>
        <taxon>Bacteria</taxon>
        <taxon>Bacillati</taxon>
        <taxon>Actinomycetota</taxon>
        <taxon>Actinomycetes</taxon>
        <taxon>Pseudonocardiales</taxon>
        <taxon>Pseudonocardiaceae</taxon>
        <taxon>Actinomycetospora</taxon>
    </lineage>
</organism>
<comment type="subunit">
    <text evidence="7">Homodimer.</text>
</comment>
<feature type="binding site" evidence="7">
    <location>
        <begin position="165"/>
        <end position="168"/>
    </location>
    <ligand>
        <name>substrate</name>
    </ligand>
</feature>
<feature type="active site" description="Proton acceptor" evidence="7">
    <location>
        <position position="72"/>
    </location>
</feature>
<evidence type="ECO:0000256" key="3">
    <source>
        <dbReference type="ARBA" id="ARBA00022741"/>
    </source>
</evidence>
<comment type="function">
    <text evidence="7">Pyrophosphatase that catalyzes the hydrolysis of nucleoside triphosphates to their monophosphate derivatives, with a high preference for the non-canonical purine nucleotides XTP (xanthosine triphosphate), dITP (deoxyinosine triphosphate) and ITP. Seems to function as a house-cleaning enzyme that removes non-canonical purine nucleotides from the nucleotide pool, thus preventing their incorporation into DNA/RNA and avoiding chromosomal lesions.</text>
</comment>
<keyword evidence="2 7" id="KW-0479">Metal-binding</keyword>
<keyword evidence="9" id="KW-1185">Reference proteome</keyword>
<feature type="binding site" evidence="7">
    <location>
        <position position="188"/>
    </location>
    <ligand>
        <name>substrate</name>
    </ligand>
</feature>
<keyword evidence="3 7" id="KW-0547">Nucleotide-binding</keyword>
<dbReference type="InterPro" id="IPR002637">
    <property type="entry name" value="RdgB/HAM1"/>
</dbReference>
<comment type="catalytic activity">
    <reaction evidence="7">
        <text>dITP + H2O = dIMP + diphosphate + H(+)</text>
        <dbReference type="Rhea" id="RHEA:28342"/>
        <dbReference type="ChEBI" id="CHEBI:15377"/>
        <dbReference type="ChEBI" id="CHEBI:15378"/>
        <dbReference type="ChEBI" id="CHEBI:33019"/>
        <dbReference type="ChEBI" id="CHEBI:61194"/>
        <dbReference type="ChEBI" id="CHEBI:61382"/>
        <dbReference type="EC" id="3.6.1.66"/>
    </reaction>
</comment>
<dbReference type="Proteomes" id="UP001500457">
    <property type="component" value="Unassembled WGS sequence"/>
</dbReference>
<evidence type="ECO:0000256" key="7">
    <source>
        <dbReference type="HAMAP-Rule" id="MF_01405"/>
    </source>
</evidence>
<dbReference type="RefSeq" id="WP_274233407.1">
    <property type="nucleotide sequence ID" value="NZ_BAABHQ010000014.1"/>
</dbReference>
<dbReference type="Pfam" id="PF01725">
    <property type="entry name" value="Ham1p_like"/>
    <property type="match status" value="1"/>
</dbReference>
<protein>
    <recommendedName>
        <fullName evidence="7">dITP/XTP pyrophosphatase</fullName>
        <ecNumber evidence="7">3.6.1.66</ecNumber>
    </recommendedName>
    <alternativeName>
        <fullName evidence="7">Non-canonical purine NTP pyrophosphatase</fullName>
    </alternativeName>
    <alternativeName>
        <fullName evidence="7">Non-standard purine NTP pyrophosphatase</fullName>
    </alternativeName>
    <alternativeName>
        <fullName evidence="7">Nucleoside-triphosphate diphosphatase</fullName>
    </alternativeName>
    <alternativeName>
        <fullName evidence="7">Nucleoside-triphosphate pyrophosphatase</fullName>
        <shortName evidence="7">NTPase</shortName>
    </alternativeName>
</protein>
<feature type="binding site" evidence="7">
    <location>
        <position position="72"/>
    </location>
    <ligand>
        <name>Mg(2+)</name>
        <dbReference type="ChEBI" id="CHEBI:18420"/>
    </ligand>
</feature>
<dbReference type="EC" id="3.6.1.66" evidence="7"/>
<gene>
    <name evidence="8" type="primary">rdgB</name>
    <name evidence="8" type="ORF">GCM10023203_43890</name>
</gene>
<feature type="binding site" evidence="7">
    <location>
        <position position="73"/>
    </location>
    <ligand>
        <name>substrate</name>
    </ligand>
</feature>
<dbReference type="Gene3D" id="3.90.950.10">
    <property type="match status" value="1"/>
</dbReference>
<proteinExistence type="inferred from homology"/>
<dbReference type="InterPro" id="IPR020922">
    <property type="entry name" value="dITP/XTP_pyrophosphatase"/>
</dbReference>
<dbReference type="PANTHER" id="PTHR11067:SF9">
    <property type="entry name" value="INOSINE TRIPHOSPHATE PYROPHOSPHATASE"/>
    <property type="match status" value="1"/>
</dbReference>
<evidence type="ECO:0000256" key="4">
    <source>
        <dbReference type="ARBA" id="ARBA00022801"/>
    </source>
</evidence>
<dbReference type="InterPro" id="IPR029001">
    <property type="entry name" value="ITPase-like_fam"/>
</dbReference>
<comment type="cofactor">
    <cofactor evidence="7">
        <name>Mg(2+)</name>
        <dbReference type="ChEBI" id="CHEBI:18420"/>
    </cofactor>
    <text evidence="7">Binds 1 Mg(2+) ion per subunit.</text>
</comment>
<keyword evidence="5 7" id="KW-0460">Magnesium</keyword>
<keyword evidence="4 7" id="KW-0378">Hydrolase</keyword>
<evidence type="ECO:0000256" key="1">
    <source>
        <dbReference type="ARBA" id="ARBA00008023"/>
    </source>
</evidence>
<evidence type="ECO:0000256" key="6">
    <source>
        <dbReference type="ARBA" id="ARBA00023080"/>
    </source>
</evidence>
<evidence type="ECO:0000256" key="5">
    <source>
        <dbReference type="ARBA" id="ARBA00022842"/>
    </source>
</evidence>
<evidence type="ECO:0000313" key="8">
    <source>
        <dbReference type="EMBL" id="GAA4886488.1"/>
    </source>
</evidence>
<dbReference type="SUPFAM" id="SSF52972">
    <property type="entry name" value="ITPase-like"/>
    <property type="match status" value="1"/>
</dbReference>
<name>A0ABP9F275_9PSEU</name>
<feature type="binding site" evidence="7">
    <location>
        <begin position="7"/>
        <end position="12"/>
    </location>
    <ligand>
        <name>substrate</name>
    </ligand>
</feature>
<evidence type="ECO:0000256" key="2">
    <source>
        <dbReference type="ARBA" id="ARBA00022723"/>
    </source>
</evidence>
<accession>A0ABP9F275</accession>
<sequence length="209" mass="21843">MKVLLATRNDAKLAELRRLTAAQGIEGLEILGLDDVPEFPEAPEVGATFEENALAKARDAAAATGLVAVADDSGLAVDALNGMPGVLSARWSGRGPIGSGAGSRVERDARNLALVLDQTADVPEERRGAAFVCAAAAAHPDGREVVVVERWAGSLIRLPRGTNGFGYDPAFVPEGESRTSAEMAPEEKDAVSHRAQALRALIPRLSELA</sequence>
<comment type="caution">
    <text evidence="7">Lacks conserved residue(s) required for the propagation of feature annotation.</text>
</comment>
<comment type="catalytic activity">
    <reaction evidence="7">
        <text>XTP + H2O = XMP + diphosphate + H(+)</text>
        <dbReference type="Rhea" id="RHEA:28610"/>
        <dbReference type="ChEBI" id="CHEBI:15377"/>
        <dbReference type="ChEBI" id="CHEBI:15378"/>
        <dbReference type="ChEBI" id="CHEBI:33019"/>
        <dbReference type="ChEBI" id="CHEBI:57464"/>
        <dbReference type="ChEBI" id="CHEBI:61314"/>
        <dbReference type="EC" id="3.6.1.66"/>
    </reaction>
</comment>
<dbReference type="HAMAP" id="MF_01405">
    <property type="entry name" value="Non_canon_purine_NTPase"/>
    <property type="match status" value="1"/>
</dbReference>
<comment type="catalytic activity">
    <reaction evidence="7">
        <text>ITP + H2O = IMP + diphosphate + H(+)</text>
        <dbReference type="Rhea" id="RHEA:29399"/>
        <dbReference type="ChEBI" id="CHEBI:15377"/>
        <dbReference type="ChEBI" id="CHEBI:15378"/>
        <dbReference type="ChEBI" id="CHEBI:33019"/>
        <dbReference type="ChEBI" id="CHEBI:58053"/>
        <dbReference type="ChEBI" id="CHEBI:61402"/>
        <dbReference type="EC" id="3.6.1.66"/>
    </reaction>
</comment>